<reference evidence="1" key="1">
    <citation type="submission" date="2022-11" db="EMBL/GenBank/DDBJ databases">
        <authorList>
            <person name="Kikuchi T."/>
        </authorList>
    </citation>
    <scope>NUCLEOTIDE SEQUENCE</scope>
    <source>
        <strain evidence="1">PS1010</strain>
    </source>
</reference>
<gene>
    <name evidence="1" type="ORF">CAMP_LOCUS15796</name>
</gene>
<dbReference type="EMBL" id="CANHGI010000005">
    <property type="protein sequence ID" value="CAI5453159.1"/>
    <property type="molecule type" value="Genomic_DNA"/>
</dbReference>
<evidence type="ECO:0000313" key="1">
    <source>
        <dbReference type="EMBL" id="CAI5453159.1"/>
    </source>
</evidence>
<protein>
    <submittedName>
        <fullName evidence="1">Uncharacterized protein</fullName>
    </submittedName>
</protein>
<sequence>MENEYFCSWKSDVEPEKLNELISSSVWVLQFLVILQVLKLRMEDEINKVIRSPSEEFAKNCVNKSYARAGNQEGDLEIRKNHRIFLKSFRKSCEYFL</sequence>
<organism evidence="1 2">
    <name type="scientific">Caenorhabditis angaria</name>
    <dbReference type="NCBI Taxonomy" id="860376"/>
    <lineage>
        <taxon>Eukaryota</taxon>
        <taxon>Metazoa</taxon>
        <taxon>Ecdysozoa</taxon>
        <taxon>Nematoda</taxon>
        <taxon>Chromadorea</taxon>
        <taxon>Rhabditida</taxon>
        <taxon>Rhabditina</taxon>
        <taxon>Rhabditomorpha</taxon>
        <taxon>Rhabditoidea</taxon>
        <taxon>Rhabditidae</taxon>
        <taxon>Peloderinae</taxon>
        <taxon>Caenorhabditis</taxon>
    </lineage>
</organism>
<dbReference type="Proteomes" id="UP001152747">
    <property type="component" value="Unassembled WGS sequence"/>
</dbReference>
<accession>A0A9P1N803</accession>
<keyword evidence="2" id="KW-1185">Reference proteome</keyword>
<name>A0A9P1N803_9PELO</name>
<proteinExistence type="predicted"/>
<comment type="caution">
    <text evidence="1">The sequence shown here is derived from an EMBL/GenBank/DDBJ whole genome shotgun (WGS) entry which is preliminary data.</text>
</comment>
<evidence type="ECO:0000313" key="2">
    <source>
        <dbReference type="Proteomes" id="UP001152747"/>
    </source>
</evidence>
<dbReference type="AlphaFoldDB" id="A0A9P1N803"/>